<dbReference type="Gene3D" id="3.40.50.300">
    <property type="entry name" value="P-loop containing nucleotide triphosphate hydrolases"/>
    <property type="match status" value="1"/>
</dbReference>
<dbReference type="Proteomes" id="UP000264141">
    <property type="component" value="Unassembled WGS sequence"/>
</dbReference>
<proteinExistence type="predicted"/>
<dbReference type="SUPFAM" id="SSF52540">
    <property type="entry name" value="P-loop containing nucleoside triphosphate hydrolases"/>
    <property type="match status" value="1"/>
</dbReference>
<dbReference type="STRING" id="229919.GCA_001050195_00585"/>
<dbReference type="AlphaFoldDB" id="A0A3D1JFR2"/>
<keyword evidence="2" id="KW-0418">Kinase</keyword>
<accession>A0A3D1JFR2</accession>
<evidence type="ECO:0000313" key="2">
    <source>
        <dbReference type="EMBL" id="HCE17294.1"/>
    </source>
</evidence>
<name>A0A3D1JFR2_9CHLR</name>
<evidence type="ECO:0000259" key="1">
    <source>
        <dbReference type="Pfam" id="PF00485"/>
    </source>
</evidence>
<evidence type="ECO:0000313" key="3">
    <source>
        <dbReference type="Proteomes" id="UP000264141"/>
    </source>
</evidence>
<keyword evidence="2" id="KW-0808">Transferase</keyword>
<dbReference type="InterPro" id="IPR018163">
    <property type="entry name" value="Thr/Ala-tRNA-synth_IIc_edit"/>
</dbReference>
<dbReference type="CDD" id="cd02028">
    <property type="entry name" value="UMPK_like"/>
    <property type="match status" value="1"/>
</dbReference>
<dbReference type="PANTHER" id="PTHR10285">
    <property type="entry name" value="URIDINE KINASE"/>
    <property type="match status" value="1"/>
</dbReference>
<comment type="caution">
    <text evidence="2">The sequence shown here is derived from an EMBL/GenBank/DDBJ whole genome shotgun (WGS) entry which is preliminary data.</text>
</comment>
<dbReference type="EMBL" id="DPBP01000023">
    <property type="protein sequence ID" value="HCE17294.1"/>
    <property type="molecule type" value="Genomic_DNA"/>
</dbReference>
<dbReference type="Pfam" id="PF00485">
    <property type="entry name" value="PRK"/>
    <property type="match status" value="1"/>
</dbReference>
<dbReference type="GO" id="GO:0005524">
    <property type="term" value="F:ATP binding"/>
    <property type="evidence" value="ECO:0007669"/>
    <property type="project" value="InterPro"/>
</dbReference>
<gene>
    <name evidence="2" type="ORF">DEQ80_05495</name>
</gene>
<dbReference type="InterPro" id="IPR027417">
    <property type="entry name" value="P-loop_NTPase"/>
</dbReference>
<dbReference type="InterPro" id="IPR006083">
    <property type="entry name" value="PRK/URK"/>
</dbReference>
<organism evidence="2 3">
    <name type="scientific">Anaerolinea thermolimosa</name>
    <dbReference type="NCBI Taxonomy" id="229919"/>
    <lineage>
        <taxon>Bacteria</taxon>
        <taxon>Bacillati</taxon>
        <taxon>Chloroflexota</taxon>
        <taxon>Anaerolineae</taxon>
        <taxon>Anaerolineales</taxon>
        <taxon>Anaerolineaceae</taxon>
        <taxon>Anaerolinea</taxon>
    </lineage>
</organism>
<protein>
    <submittedName>
        <fullName evidence="2">Nucleoside kinase</fullName>
    </submittedName>
</protein>
<reference evidence="2 3" key="1">
    <citation type="journal article" date="2018" name="Nat. Biotechnol.">
        <title>A standardized bacterial taxonomy based on genome phylogeny substantially revises the tree of life.</title>
        <authorList>
            <person name="Parks D.H."/>
            <person name="Chuvochina M."/>
            <person name="Waite D.W."/>
            <person name="Rinke C."/>
            <person name="Skarshewski A."/>
            <person name="Chaumeil P.A."/>
            <person name="Hugenholtz P."/>
        </authorList>
    </citation>
    <scope>NUCLEOTIDE SEQUENCE [LARGE SCALE GENOMIC DNA]</scope>
    <source>
        <strain evidence="2">UBA8781</strain>
    </source>
</reference>
<dbReference type="Gene3D" id="3.30.980.10">
    <property type="entry name" value="Threonyl-trna Synthetase, Chain A, domain 2"/>
    <property type="match status" value="1"/>
</dbReference>
<sequence>MYGSPPPCWASILWLSERLLLPSRLLCIRSLIRIRGKFNLSFSVRCPLVENAFELIQPRPTVEIHLPDGRILSGPRGASLEQFLRSLPEWHDTPIVGAVVNHELRELTFPVMMEARVIPVTTADADGARIYRRSLVFLLEVAFEELFGEAVLSVDHSVSSGGYFCQVHGRSGLSDDELDRLKRHMQKLVEEDIPFERSVVPLSEAIDLFAAKKMTEKAHLLKFRQKESLVLYSVNGHRDYHHGYMVPSTGYLRWFDLRRLNHEGFVLQFPRRHAPRELLPMPDYPKLLTSFRQYGSWLKRLGIENVGALNEAIASGRIREIILVAEALHEQQVAEIARMIMERSRSARIVLIAGPSSSAKTTTSKRLAVQLLAQGISPLPLEMDNYFVDREMTPKDENGQYDFERLEALNTKLLQEHLKRLIAGEEVQLPHYDFKLGRSRPGEVVRLEKDQMIILEGIHGMNPRLLPDFAPEETFRIYVSCLTQLNLDRHNRISTTDSRLLRRIVRDARERGYSAQATISRWESVRRGEKRHIFPYQENADVFFNSALVYELSALKKFAEPLLRQVPFGNPEYIEAKRLLAFLDWFLPVDVDLIPDNSLLREFIGGSILQEFRLWEKPLD</sequence>
<dbReference type="SUPFAM" id="SSF55186">
    <property type="entry name" value="ThrRS/AlaRS common domain"/>
    <property type="match status" value="1"/>
</dbReference>
<feature type="domain" description="Phosphoribulokinase/uridine kinase" evidence="1">
    <location>
        <begin position="350"/>
        <end position="546"/>
    </location>
</feature>
<dbReference type="GO" id="GO:0016301">
    <property type="term" value="F:kinase activity"/>
    <property type="evidence" value="ECO:0007669"/>
    <property type="project" value="UniProtKB-KW"/>
</dbReference>